<organism evidence="1 2">
    <name type="scientific">candidate division CPR3 bacterium GW2011_GWF2_35_18</name>
    <dbReference type="NCBI Taxonomy" id="1618350"/>
    <lineage>
        <taxon>Bacteria</taxon>
        <taxon>Bacteria division CPR3</taxon>
    </lineage>
</organism>
<dbReference type="PATRIC" id="fig|1618350.3.peg.682"/>
<accession>A0A0G0C0L2</accession>
<dbReference type="STRING" id="1618350.UR67_C0004G0048"/>
<sequence>MRIWDLEPKYLCQKHLVAEHRELHGLWNILVKHGGKGGYSKHPEMLRWVGKEKALYLRHEALVSEFQRRGYQHHTPLDSKFAVGNAVQNQFLNTIIEQKEILKNKGCLCASNF</sequence>
<dbReference type="Pfam" id="PF03013">
    <property type="entry name" value="Pyr_excise"/>
    <property type="match status" value="1"/>
</dbReference>
<dbReference type="AlphaFoldDB" id="A0A0G0C0L2"/>
<proteinExistence type="predicted"/>
<dbReference type="Proteomes" id="UP000034581">
    <property type="component" value="Unassembled WGS sequence"/>
</dbReference>
<evidence type="ECO:0000313" key="1">
    <source>
        <dbReference type="EMBL" id="KKP69651.1"/>
    </source>
</evidence>
<dbReference type="EMBL" id="LBQB01000004">
    <property type="protein sequence ID" value="KKP69651.1"/>
    <property type="molecule type" value="Genomic_DNA"/>
</dbReference>
<dbReference type="SUPFAM" id="SSF47077">
    <property type="entry name" value="T4 endonuclease V"/>
    <property type="match status" value="1"/>
</dbReference>
<protein>
    <submittedName>
        <fullName evidence="1">Pyrimidine dimer DNA glycosylase</fullName>
    </submittedName>
</protein>
<evidence type="ECO:0000313" key="2">
    <source>
        <dbReference type="Proteomes" id="UP000034581"/>
    </source>
</evidence>
<dbReference type="Gene3D" id="1.10.440.10">
    <property type="entry name" value="T4 endonuclease V"/>
    <property type="match status" value="1"/>
</dbReference>
<name>A0A0G0C0L2_UNCC3</name>
<dbReference type="InterPro" id="IPR024796">
    <property type="entry name" value="T4_endonuc_V"/>
</dbReference>
<dbReference type="InterPro" id="IPR004260">
    <property type="entry name" value="Pyr-dimer_DNA_glycosylase"/>
</dbReference>
<reference evidence="1 2" key="1">
    <citation type="journal article" date="2015" name="Nature">
        <title>rRNA introns, odd ribosomes, and small enigmatic genomes across a large radiation of phyla.</title>
        <authorList>
            <person name="Brown C.T."/>
            <person name="Hug L.A."/>
            <person name="Thomas B.C."/>
            <person name="Sharon I."/>
            <person name="Castelle C.J."/>
            <person name="Singh A."/>
            <person name="Wilkins M.J."/>
            <person name="Williams K.H."/>
            <person name="Banfield J.F."/>
        </authorList>
    </citation>
    <scope>NUCLEOTIDE SEQUENCE [LARGE SCALE GENOMIC DNA]</scope>
</reference>
<comment type="caution">
    <text evidence="1">The sequence shown here is derived from an EMBL/GenBank/DDBJ whole genome shotgun (WGS) entry which is preliminary data.</text>
</comment>
<gene>
    <name evidence="1" type="ORF">UR67_C0004G0048</name>
</gene>